<evidence type="ECO:0000256" key="1">
    <source>
        <dbReference type="SAM" id="MobiDB-lite"/>
    </source>
</evidence>
<keyword evidence="4" id="KW-1185">Reference proteome</keyword>
<name>A0A1H7S3W5_9RHOB</name>
<evidence type="ECO:0000313" key="3">
    <source>
        <dbReference type="EMBL" id="SEL66979.1"/>
    </source>
</evidence>
<dbReference type="Proteomes" id="UP000199283">
    <property type="component" value="Unassembled WGS sequence"/>
</dbReference>
<dbReference type="EMBL" id="FNZQ01000007">
    <property type="protein sequence ID" value="SEL66979.1"/>
    <property type="molecule type" value="Genomic_DNA"/>
</dbReference>
<dbReference type="OrthoDB" id="8092542at2"/>
<protein>
    <submittedName>
        <fullName evidence="3">Transcriptional regulator, XRE family</fullName>
    </submittedName>
</protein>
<dbReference type="STRING" id="188906.SAMN04488526_3250"/>
<feature type="region of interest" description="Disordered" evidence="1">
    <location>
        <begin position="97"/>
        <end position="128"/>
    </location>
</feature>
<feature type="domain" description="HTH cro/C1-type" evidence="2">
    <location>
        <begin position="21"/>
        <end position="77"/>
    </location>
</feature>
<dbReference type="AlphaFoldDB" id="A0A1H7S3W5"/>
<dbReference type="SUPFAM" id="SSF47413">
    <property type="entry name" value="lambda repressor-like DNA-binding domains"/>
    <property type="match status" value="1"/>
</dbReference>
<evidence type="ECO:0000313" key="4">
    <source>
        <dbReference type="Proteomes" id="UP000199283"/>
    </source>
</evidence>
<dbReference type="InterPro" id="IPR010982">
    <property type="entry name" value="Lambda_DNA-bd_dom_sf"/>
</dbReference>
<dbReference type="Pfam" id="PF13560">
    <property type="entry name" value="HTH_31"/>
    <property type="match status" value="1"/>
</dbReference>
<accession>A0A1H7S3W5</accession>
<dbReference type="InterPro" id="IPR001387">
    <property type="entry name" value="Cro/C1-type_HTH"/>
</dbReference>
<reference evidence="3 4" key="1">
    <citation type="submission" date="2016-10" db="EMBL/GenBank/DDBJ databases">
        <authorList>
            <person name="de Groot N.N."/>
        </authorList>
    </citation>
    <scope>NUCLEOTIDE SEQUENCE [LARGE SCALE GENOMIC DNA]</scope>
    <source>
        <strain evidence="3 4">DSM 14858</strain>
    </source>
</reference>
<organism evidence="3 4">
    <name type="scientific">Jannaschia helgolandensis</name>
    <dbReference type="NCBI Taxonomy" id="188906"/>
    <lineage>
        <taxon>Bacteria</taxon>
        <taxon>Pseudomonadati</taxon>
        <taxon>Pseudomonadota</taxon>
        <taxon>Alphaproteobacteria</taxon>
        <taxon>Rhodobacterales</taxon>
        <taxon>Roseobacteraceae</taxon>
        <taxon>Jannaschia</taxon>
    </lineage>
</organism>
<dbReference type="GO" id="GO:0003677">
    <property type="term" value="F:DNA binding"/>
    <property type="evidence" value="ECO:0007669"/>
    <property type="project" value="InterPro"/>
</dbReference>
<gene>
    <name evidence="3" type="ORF">SAMN04488526_3250</name>
</gene>
<dbReference type="Gene3D" id="1.10.260.40">
    <property type="entry name" value="lambda repressor-like DNA-binding domains"/>
    <property type="match status" value="1"/>
</dbReference>
<dbReference type="RefSeq" id="WP_092764723.1">
    <property type="nucleotide sequence ID" value="NZ_FNZQ01000007.1"/>
</dbReference>
<dbReference type="CDD" id="cd00093">
    <property type="entry name" value="HTH_XRE"/>
    <property type="match status" value="1"/>
</dbReference>
<feature type="compositionally biased region" description="Acidic residues" evidence="1">
    <location>
        <begin position="119"/>
        <end position="128"/>
    </location>
</feature>
<sequence length="128" mass="13553">MAVKVSSLNARRALEALGANIKTARLKRRISVKGFAERVGVSESTVTRLEKGDDGVSIGTLAMACLVLGEIERISDFLDAGSDDTGLLLDRDALPKRIDKKRKPASPPSGKGQSTPLSDADDEEGVGF</sequence>
<dbReference type="SMART" id="SM00530">
    <property type="entry name" value="HTH_XRE"/>
    <property type="match status" value="1"/>
</dbReference>
<dbReference type="PROSITE" id="PS50943">
    <property type="entry name" value="HTH_CROC1"/>
    <property type="match status" value="1"/>
</dbReference>
<evidence type="ECO:0000259" key="2">
    <source>
        <dbReference type="PROSITE" id="PS50943"/>
    </source>
</evidence>
<proteinExistence type="predicted"/>